<organism evidence="4 5">
    <name type="scientific">Candidatus Woesebacteria bacterium GW2011_GWA1_39_12</name>
    <dbReference type="NCBI Taxonomy" id="1618549"/>
    <lineage>
        <taxon>Bacteria</taxon>
        <taxon>Candidatus Woeseibacteriota</taxon>
    </lineage>
</organism>
<evidence type="ECO:0000313" key="5">
    <source>
        <dbReference type="Proteomes" id="UP000034325"/>
    </source>
</evidence>
<dbReference type="PANTHER" id="PTHR34106:SF5">
    <property type="entry name" value="GLYCOSIDASE"/>
    <property type="match status" value="1"/>
</dbReference>
<evidence type="ECO:0008006" key="6">
    <source>
        <dbReference type="Google" id="ProtNLM"/>
    </source>
</evidence>
<protein>
    <recommendedName>
        <fullName evidence="6">Glycosidase-related protein</fullName>
    </recommendedName>
</protein>
<dbReference type="PANTHER" id="PTHR34106">
    <property type="entry name" value="GLYCOSIDASE"/>
    <property type="match status" value="1"/>
</dbReference>
<sequence>MNKTLSKNNYLGIFSQRGEAHLYSHSQKGRQDYYFVDTSTSGFKFESIRKNFFITRDDGAIEKMANCSNFRISPISEGKYGIFYKTKGPKSQLYFATSSNISGFLGAKKVTDFNECAMLIPEYKFKDKYVAYFGESDIYMATSDDLTTWEVTKEPVVGRRQDNFDSNNLMVGDVSLREDGLLLTYFSKREDSGKWFMGTALFDKENPGNLIYRCREALWGEDQSQVEKSISPVGIILLDERLIVYFSTSEGKLYAFSLKFFKQSPAFSKAFPPYLIKKFKDNPIIRPLLHHFWESKQTFNPAAIYEGGKVHLLYRAVGDNDSSVLGYAGSSDGLNIDDRHPDPVYVPTEPFECSEPGQKVFNIPYLSGGGGNGGCEDPKLTAIDDKIYMTYVAFSGRSYPGVALTSIKKEDFLAHKWNWEKPVLISHPNEMHKNWLLFPEKINGKYAILHNLSPNVSIEYLDDLADLDGNKHIKSWDPHNYWGKNHLRHYWDSHVRGPGPPPLKTQLGWLLLYHAMDYRDYDRYKVGAMILDYKEPSNILYRSRSPVMEPDRHYENEGYKAGVVYAGGAVVKDDDLLIYYGGADKYACVAKANLEEFLDEVKRSEVPQVSSIKFKAY</sequence>
<accession>A0A0G0Q6C2</accession>
<keyword evidence="2" id="KW-0808">Transferase</keyword>
<dbReference type="GO" id="GO:0016757">
    <property type="term" value="F:glycosyltransferase activity"/>
    <property type="evidence" value="ECO:0007669"/>
    <property type="project" value="UniProtKB-KW"/>
</dbReference>
<dbReference type="Pfam" id="PF04041">
    <property type="entry name" value="Glyco_hydro_130"/>
    <property type="match status" value="2"/>
</dbReference>
<dbReference type="CDD" id="cd18614">
    <property type="entry name" value="GH130"/>
    <property type="match status" value="1"/>
</dbReference>
<gene>
    <name evidence="4" type="ORF">UT23_C0016G0023</name>
</gene>
<comment type="similarity">
    <text evidence="3">Belongs to the glycosyl hydrolase 130 family.</text>
</comment>
<proteinExistence type="inferred from homology"/>
<dbReference type="Gene3D" id="2.115.10.20">
    <property type="entry name" value="Glycosyl hydrolase domain, family 43"/>
    <property type="match status" value="2"/>
</dbReference>
<keyword evidence="1" id="KW-0328">Glycosyltransferase</keyword>
<reference evidence="4 5" key="1">
    <citation type="journal article" date="2015" name="Nature">
        <title>rRNA introns, odd ribosomes, and small enigmatic genomes across a large radiation of phyla.</title>
        <authorList>
            <person name="Brown C.T."/>
            <person name="Hug L.A."/>
            <person name="Thomas B.C."/>
            <person name="Sharon I."/>
            <person name="Castelle C.J."/>
            <person name="Singh A."/>
            <person name="Wilkins M.J."/>
            <person name="Williams K.H."/>
            <person name="Banfield J.F."/>
        </authorList>
    </citation>
    <scope>NUCLEOTIDE SEQUENCE [LARGE SCALE GENOMIC DNA]</scope>
</reference>
<dbReference type="InterPro" id="IPR007184">
    <property type="entry name" value="Mannoside_phosphorylase"/>
</dbReference>
<dbReference type="SUPFAM" id="SSF75005">
    <property type="entry name" value="Arabinanase/levansucrase/invertase"/>
    <property type="match status" value="2"/>
</dbReference>
<comment type="caution">
    <text evidence="4">The sequence shown here is derived from an EMBL/GenBank/DDBJ whole genome shotgun (WGS) entry which is preliminary data.</text>
</comment>
<dbReference type="Proteomes" id="UP000034325">
    <property type="component" value="Unassembled WGS sequence"/>
</dbReference>
<dbReference type="InterPro" id="IPR023296">
    <property type="entry name" value="Glyco_hydro_beta-prop_sf"/>
</dbReference>
<dbReference type="EMBL" id="LBWA01000016">
    <property type="protein sequence ID" value="KKQ97206.1"/>
    <property type="molecule type" value="Genomic_DNA"/>
</dbReference>
<name>A0A0G0Q6C2_9BACT</name>
<evidence type="ECO:0000256" key="2">
    <source>
        <dbReference type="ARBA" id="ARBA00022679"/>
    </source>
</evidence>
<evidence type="ECO:0000256" key="3">
    <source>
        <dbReference type="ARBA" id="ARBA00024356"/>
    </source>
</evidence>
<evidence type="ECO:0000256" key="1">
    <source>
        <dbReference type="ARBA" id="ARBA00022676"/>
    </source>
</evidence>
<evidence type="ECO:0000313" key="4">
    <source>
        <dbReference type="EMBL" id="KKQ97206.1"/>
    </source>
</evidence>
<dbReference type="AlphaFoldDB" id="A0A0G0Q6C2"/>